<dbReference type="GO" id="GO:0003677">
    <property type="term" value="F:DNA binding"/>
    <property type="evidence" value="ECO:0007669"/>
    <property type="project" value="UniProtKB-KW"/>
</dbReference>
<feature type="binding site" evidence="12">
    <location>
        <position position="10"/>
    </location>
    <ligand>
        <name>Zn(2+)</name>
        <dbReference type="ChEBI" id="CHEBI:29105"/>
    </ligand>
</feature>
<evidence type="ECO:0000259" key="14">
    <source>
        <dbReference type="PROSITE" id="PS51915"/>
    </source>
</evidence>
<dbReference type="PROSITE" id="PS50157">
    <property type="entry name" value="ZINC_FINGER_C2H2_2"/>
    <property type="match status" value="8"/>
</dbReference>
<dbReference type="AlphaFoldDB" id="A0A8J9Y7R1"/>
<feature type="domain" description="C2H2-type" evidence="13">
    <location>
        <begin position="366"/>
        <end position="389"/>
    </location>
</feature>
<keyword evidence="16" id="KW-1185">Reference proteome</keyword>
<evidence type="ECO:0000256" key="8">
    <source>
        <dbReference type="ARBA" id="ARBA00023125"/>
    </source>
</evidence>
<keyword evidence="6 12" id="KW-0862">Zinc</keyword>
<feature type="domain" description="C2H2-type" evidence="13">
    <location>
        <begin position="310"/>
        <end position="337"/>
    </location>
</feature>
<accession>A0A8J9Y7R1</accession>
<dbReference type="SMART" id="SM00355">
    <property type="entry name" value="ZnF_C2H2"/>
    <property type="match status" value="8"/>
</dbReference>
<evidence type="ECO:0000256" key="2">
    <source>
        <dbReference type="ARBA" id="ARBA00007746"/>
    </source>
</evidence>
<keyword evidence="5 11" id="KW-0863">Zinc-finger</keyword>
<feature type="domain" description="C2H2-type" evidence="13">
    <location>
        <begin position="171"/>
        <end position="199"/>
    </location>
</feature>
<dbReference type="Pfam" id="PF00096">
    <property type="entry name" value="zf-C2H2"/>
    <property type="match status" value="4"/>
</dbReference>
<keyword evidence="3 12" id="KW-0479">Metal-binding</keyword>
<evidence type="ECO:0000256" key="12">
    <source>
        <dbReference type="PROSITE-ProRule" id="PRU01263"/>
    </source>
</evidence>
<feature type="domain" description="C2H2-type" evidence="13">
    <location>
        <begin position="255"/>
        <end position="282"/>
    </location>
</feature>
<dbReference type="GO" id="GO:0005634">
    <property type="term" value="C:nucleus"/>
    <property type="evidence" value="ECO:0007669"/>
    <property type="project" value="UniProtKB-SubCell"/>
</dbReference>
<evidence type="ECO:0000313" key="16">
    <source>
        <dbReference type="Proteomes" id="UP000838878"/>
    </source>
</evidence>
<keyword evidence="4" id="KW-0677">Repeat</keyword>
<feature type="domain" description="C2H2-type" evidence="13">
    <location>
        <begin position="199"/>
        <end position="226"/>
    </location>
</feature>
<feature type="domain" description="C2H2-type" evidence="13">
    <location>
        <begin position="282"/>
        <end position="309"/>
    </location>
</feature>
<evidence type="ECO:0000256" key="3">
    <source>
        <dbReference type="ARBA" id="ARBA00022723"/>
    </source>
</evidence>
<dbReference type="Gene3D" id="3.30.160.60">
    <property type="entry name" value="Classic Zinc Finger"/>
    <property type="match status" value="7"/>
</dbReference>
<dbReference type="Proteomes" id="UP000838878">
    <property type="component" value="Chromosome 3"/>
</dbReference>
<evidence type="ECO:0000256" key="4">
    <source>
        <dbReference type="ARBA" id="ARBA00022737"/>
    </source>
</evidence>
<feature type="binding site" evidence="12">
    <location>
        <position position="7"/>
    </location>
    <ligand>
        <name>Zn(2+)</name>
        <dbReference type="ChEBI" id="CHEBI:29105"/>
    </ligand>
</feature>
<keyword evidence="7" id="KW-0805">Transcription regulation</keyword>
<organism evidence="15 16">
    <name type="scientific">Brenthis ino</name>
    <name type="common">lesser marbled fritillary</name>
    <dbReference type="NCBI Taxonomy" id="405034"/>
    <lineage>
        <taxon>Eukaryota</taxon>
        <taxon>Metazoa</taxon>
        <taxon>Ecdysozoa</taxon>
        <taxon>Arthropoda</taxon>
        <taxon>Hexapoda</taxon>
        <taxon>Insecta</taxon>
        <taxon>Pterygota</taxon>
        <taxon>Neoptera</taxon>
        <taxon>Endopterygota</taxon>
        <taxon>Lepidoptera</taxon>
        <taxon>Glossata</taxon>
        <taxon>Ditrysia</taxon>
        <taxon>Papilionoidea</taxon>
        <taxon>Nymphalidae</taxon>
        <taxon>Heliconiinae</taxon>
        <taxon>Argynnini</taxon>
        <taxon>Brenthis</taxon>
    </lineage>
</organism>
<protein>
    <submittedName>
        <fullName evidence="15">Uncharacterized protein</fullName>
    </submittedName>
</protein>
<dbReference type="InterPro" id="IPR012934">
    <property type="entry name" value="Znf_AD"/>
</dbReference>
<comment type="subcellular location">
    <subcellularLocation>
        <location evidence="1">Nucleus</location>
    </subcellularLocation>
</comment>
<evidence type="ECO:0000256" key="10">
    <source>
        <dbReference type="ARBA" id="ARBA00023242"/>
    </source>
</evidence>
<dbReference type="FunFam" id="3.30.160.60:FF:000614">
    <property type="entry name" value="Zinc finger protein 142"/>
    <property type="match status" value="1"/>
</dbReference>
<dbReference type="InterPro" id="IPR036236">
    <property type="entry name" value="Znf_C2H2_sf"/>
</dbReference>
<evidence type="ECO:0000256" key="5">
    <source>
        <dbReference type="ARBA" id="ARBA00022771"/>
    </source>
</evidence>
<dbReference type="InterPro" id="IPR013087">
    <property type="entry name" value="Znf_C2H2_type"/>
</dbReference>
<dbReference type="SMART" id="SM00868">
    <property type="entry name" value="zf-AD"/>
    <property type="match status" value="1"/>
</dbReference>
<keyword evidence="9" id="KW-0804">Transcription</keyword>
<evidence type="ECO:0000256" key="7">
    <source>
        <dbReference type="ARBA" id="ARBA00023015"/>
    </source>
</evidence>
<gene>
    <name evidence="15" type="ORF">BINO364_LOCUS8135</name>
</gene>
<dbReference type="EMBL" id="OV170223">
    <property type="protein sequence ID" value="CAH0722124.1"/>
    <property type="molecule type" value="Genomic_DNA"/>
</dbReference>
<feature type="binding site" evidence="12">
    <location>
        <position position="49"/>
    </location>
    <ligand>
        <name>Zn(2+)</name>
        <dbReference type="ChEBI" id="CHEBI:29105"/>
    </ligand>
</feature>
<dbReference type="GO" id="GO:0000981">
    <property type="term" value="F:DNA-binding transcription factor activity, RNA polymerase II-specific"/>
    <property type="evidence" value="ECO:0007669"/>
    <property type="project" value="TreeGrafter"/>
</dbReference>
<feature type="domain" description="C2H2-type" evidence="13">
    <location>
        <begin position="227"/>
        <end position="254"/>
    </location>
</feature>
<dbReference type="SUPFAM" id="SSF57716">
    <property type="entry name" value="Glucocorticoid receptor-like (DNA-binding domain)"/>
    <property type="match status" value="1"/>
</dbReference>
<evidence type="ECO:0000259" key="13">
    <source>
        <dbReference type="PROSITE" id="PS50157"/>
    </source>
</evidence>
<feature type="binding site" evidence="12">
    <location>
        <position position="52"/>
    </location>
    <ligand>
        <name>Zn(2+)</name>
        <dbReference type="ChEBI" id="CHEBI:29105"/>
    </ligand>
</feature>
<dbReference type="SUPFAM" id="SSF57667">
    <property type="entry name" value="beta-beta-alpha zinc fingers"/>
    <property type="match status" value="4"/>
</dbReference>
<feature type="domain" description="ZAD" evidence="14">
    <location>
        <begin position="5"/>
        <end position="76"/>
    </location>
</feature>
<dbReference type="FunFam" id="3.30.160.60:FF:000100">
    <property type="entry name" value="Zinc finger 45-like"/>
    <property type="match status" value="1"/>
</dbReference>
<sequence length="414" mass="47825">MDISKLCRCCMKEVASWEIENFNANAVEMFSFCTNVKITDNEKLPKQFCYDCIIKIESCYAFIKEAQNVNMTLKNIASRSEKSVIIEPETSKTIEEPNKLRLTLPDYKLSVGINIDDQSVFDDSDNIYKEKLNNNIHTLLQSVTVQNKTNDKQNTKCSVNEDTKSDNSSKNICTVCRKSFISKKWFTKHMEKEHSGHKYACAYCPKLFSKPFQLAYHTTSHSNERKFSCTTCGKSFKYRKQLTIHNRAHSDVRPYACDKCSMRFKMKSVLKCHMKVHDVKQYLCSYCGWSFGQAHNLQVHLRIHTGAKPHACTQCNFRTAAASSLRRHQRRHSDSRVYVCTHCRKGFYDASGLARHTRTHTGELPYKCPGCARAFADSWKRKTHLMRAHRLALHDIPRMRTDGQTLAQQPLLIN</sequence>
<dbReference type="FunFam" id="3.30.160.60:FF:000110">
    <property type="entry name" value="Zinc finger protein-like"/>
    <property type="match status" value="1"/>
</dbReference>
<proteinExistence type="inferred from homology"/>
<dbReference type="FunFam" id="3.30.160.60:FF:000646">
    <property type="entry name" value="Myeloid zinc finger 1"/>
    <property type="match status" value="1"/>
</dbReference>
<evidence type="ECO:0000256" key="11">
    <source>
        <dbReference type="PROSITE-ProRule" id="PRU00042"/>
    </source>
</evidence>
<dbReference type="PANTHER" id="PTHR24394">
    <property type="entry name" value="ZINC FINGER PROTEIN"/>
    <property type="match status" value="1"/>
</dbReference>
<dbReference type="PANTHER" id="PTHR24394:SF29">
    <property type="entry name" value="MYONEURIN"/>
    <property type="match status" value="1"/>
</dbReference>
<reference evidence="15" key="1">
    <citation type="submission" date="2021-12" db="EMBL/GenBank/DDBJ databases">
        <authorList>
            <person name="Martin H S."/>
        </authorList>
    </citation>
    <scope>NUCLEOTIDE SEQUENCE</scope>
</reference>
<dbReference type="OrthoDB" id="6077919at2759"/>
<feature type="domain" description="C2H2-type" evidence="13">
    <location>
        <begin position="338"/>
        <end position="365"/>
    </location>
</feature>
<evidence type="ECO:0000256" key="9">
    <source>
        <dbReference type="ARBA" id="ARBA00023163"/>
    </source>
</evidence>
<evidence type="ECO:0000313" key="15">
    <source>
        <dbReference type="EMBL" id="CAH0722124.1"/>
    </source>
</evidence>
<comment type="similarity">
    <text evidence="2">Belongs to the hunchback C2H2-type zinc-finger protein family.</text>
</comment>
<keyword evidence="8" id="KW-0238">DNA-binding</keyword>
<name>A0A8J9Y7R1_9NEOP</name>
<dbReference type="PROSITE" id="PS00028">
    <property type="entry name" value="ZINC_FINGER_C2H2_1"/>
    <property type="match status" value="6"/>
</dbReference>
<feature type="non-terminal residue" evidence="15">
    <location>
        <position position="414"/>
    </location>
</feature>
<evidence type="ECO:0000256" key="6">
    <source>
        <dbReference type="ARBA" id="ARBA00022833"/>
    </source>
</evidence>
<keyword evidence="10" id="KW-0539">Nucleus</keyword>
<dbReference type="FunFam" id="3.30.160.60:FF:001009">
    <property type="entry name" value="Zinc finger protein 26"/>
    <property type="match status" value="1"/>
</dbReference>
<dbReference type="GO" id="GO:0008270">
    <property type="term" value="F:zinc ion binding"/>
    <property type="evidence" value="ECO:0007669"/>
    <property type="project" value="UniProtKB-UniRule"/>
</dbReference>
<evidence type="ECO:0000256" key="1">
    <source>
        <dbReference type="ARBA" id="ARBA00004123"/>
    </source>
</evidence>
<dbReference type="PROSITE" id="PS51915">
    <property type="entry name" value="ZAD"/>
    <property type="match status" value="1"/>
</dbReference>